<dbReference type="Pfam" id="PF01547">
    <property type="entry name" value="SBP_bac_1"/>
    <property type="match status" value="1"/>
</dbReference>
<keyword evidence="2" id="KW-0813">Transport</keyword>
<dbReference type="InterPro" id="IPR006059">
    <property type="entry name" value="SBP"/>
</dbReference>
<dbReference type="PANTHER" id="PTHR43649">
    <property type="entry name" value="ARABINOSE-BINDING PROTEIN-RELATED"/>
    <property type="match status" value="1"/>
</dbReference>
<evidence type="ECO:0000256" key="2">
    <source>
        <dbReference type="ARBA" id="ARBA00022448"/>
    </source>
</evidence>
<reference evidence="3" key="1">
    <citation type="submission" date="2021-01" db="EMBL/GenBank/DDBJ databases">
        <title>Whole genome shotgun sequence of Actinoplanes nipponensis NBRC 14063.</title>
        <authorList>
            <person name="Komaki H."/>
            <person name="Tamura T."/>
        </authorList>
    </citation>
    <scope>NUCLEOTIDE SEQUENCE</scope>
    <source>
        <strain evidence="3">NBRC 14063</strain>
    </source>
</reference>
<dbReference type="InterPro" id="IPR006311">
    <property type="entry name" value="TAT_signal"/>
</dbReference>
<dbReference type="Gene3D" id="3.40.190.10">
    <property type="entry name" value="Periplasmic binding protein-like II"/>
    <property type="match status" value="2"/>
</dbReference>
<comment type="caution">
    <text evidence="3">The sequence shown here is derived from an EMBL/GenBank/DDBJ whole genome shotgun (WGS) entry which is preliminary data.</text>
</comment>
<dbReference type="PROSITE" id="PS51318">
    <property type="entry name" value="TAT"/>
    <property type="match status" value="1"/>
</dbReference>
<gene>
    <name evidence="3" type="ORF">Ani05nite_77880</name>
</gene>
<dbReference type="EMBL" id="BOMQ01000098">
    <property type="protein sequence ID" value="GIE54254.1"/>
    <property type="molecule type" value="Genomic_DNA"/>
</dbReference>
<dbReference type="PANTHER" id="PTHR43649:SF29">
    <property type="entry name" value="OSMOPROTECTIVE COMPOUNDS-BINDING PROTEIN GGTB"/>
    <property type="match status" value="1"/>
</dbReference>
<dbReference type="InterPro" id="IPR050490">
    <property type="entry name" value="Bact_solute-bd_prot1"/>
</dbReference>
<dbReference type="RefSeq" id="WP_203776878.1">
    <property type="nucleotide sequence ID" value="NZ_BAAAYJ010000053.1"/>
</dbReference>
<name>A0A919JNF0_9ACTN</name>
<dbReference type="AlphaFoldDB" id="A0A919JNF0"/>
<evidence type="ECO:0000313" key="4">
    <source>
        <dbReference type="Proteomes" id="UP000647172"/>
    </source>
</evidence>
<organism evidence="3 4">
    <name type="scientific">Actinoplanes nipponensis</name>
    <dbReference type="NCBI Taxonomy" id="135950"/>
    <lineage>
        <taxon>Bacteria</taxon>
        <taxon>Bacillati</taxon>
        <taxon>Actinomycetota</taxon>
        <taxon>Actinomycetes</taxon>
        <taxon>Micromonosporales</taxon>
        <taxon>Micromonosporaceae</taxon>
        <taxon>Actinoplanes</taxon>
    </lineage>
</organism>
<proteinExistence type="inferred from homology"/>
<comment type="similarity">
    <text evidence="1">Belongs to the bacterial solute-binding protein 1 family.</text>
</comment>
<dbReference type="SUPFAM" id="SSF53850">
    <property type="entry name" value="Periplasmic binding protein-like II"/>
    <property type="match status" value="1"/>
</dbReference>
<dbReference type="PROSITE" id="PS51257">
    <property type="entry name" value="PROKAR_LIPOPROTEIN"/>
    <property type="match status" value="1"/>
</dbReference>
<protein>
    <submittedName>
        <fullName evidence="3">Sugar ABC transporter substrate-binding protein</fullName>
    </submittedName>
</protein>
<keyword evidence="4" id="KW-1185">Reference proteome</keyword>
<evidence type="ECO:0000313" key="3">
    <source>
        <dbReference type="EMBL" id="GIE54254.1"/>
    </source>
</evidence>
<evidence type="ECO:0000256" key="1">
    <source>
        <dbReference type="ARBA" id="ARBA00008520"/>
    </source>
</evidence>
<accession>A0A919JNF0</accession>
<sequence>MTSRRAVLGGALGAVVAGAGGCGGSGRPVQVAVVWSGGELVRFREVVRQYPQPVDVVSTRNDIDAFLSARYRAGNQPDVAIVPQISLIADYARRGWLQPVPPEVTGRFADNWRAMLTVDGREYGAWVKAAHKSLVWYSPDRQGPPPDTWPAFVSLVRELAGAGRRAPLAIGAADGWVLTDWLENLLIGLAADGQYQGLVDGAEPWDGPLVRTALTELAAVWAIPGAFPDGIGRALITQQEESVIQVAEGRAAMVVEGDFVAATAERFRPAGATALTAARFPAGPRGRPLLVAGDAAMVFAGSRAGAELLEWLTRPESFRPWIAAGGYLSPNTLITPDAYGPAAARAAELSDPGGAPRFDLSDQLRGSLGGPDGLGSWKILQDFLAEVNRPGAVDRACRRLVRAAAQARREAGS</sequence>
<dbReference type="Proteomes" id="UP000647172">
    <property type="component" value="Unassembled WGS sequence"/>
</dbReference>